<sequence>MEDNLPNLNADELSEIVQMLRNDGWKEAAIAPMINEVARRTKEVGEARELLQEPPKVP</sequence>
<dbReference type="EMBL" id="GL534923">
    <property type="protein sequence ID" value="EFQ91144.1"/>
    <property type="molecule type" value="Genomic_DNA"/>
</dbReference>
<dbReference type="HOGENOM" id="CLU_2795198_0_0_1"/>
<dbReference type="OrthoDB" id="3695114at2759"/>
<dbReference type="KEGG" id="pte:PTT_12101"/>
<name>E3RT05_PYRTT</name>
<reference evidence="1 2" key="1">
    <citation type="journal article" date="2010" name="Genome Biol.">
        <title>A first genome assembly of the barley fungal pathogen Pyrenophora teres f. teres.</title>
        <authorList>
            <person name="Ellwood S.R."/>
            <person name="Liu Z."/>
            <person name="Syme R.A."/>
            <person name="Lai Z."/>
            <person name="Hane J.K."/>
            <person name="Keiper F."/>
            <person name="Moffat C.S."/>
            <person name="Oliver R.P."/>
            <person name="Friesen T.L."/>
        </authorList>
    </citation>
    <scope>NUCLEOTIDE SEQUENCE [LARGE SCALE GENOMIC DNA]</scope>
    <source>
        <strain evidence="1 2">0-1</strain>
    </source>
</reference>
<keyword evidence="2" id="KW-1185">Reference proteome</keyword>
<dbReference type="Proteomes" id="UP000001067">
    <property type="component" value="Unassembled WGS sequence"/>
</dbReference>
<evidence type="ECO:0000313" key="2">
    <source>
        <dbReference type="Proteomes" id="UP000001067"/>
    </source>
</evidence>
<organism evidence="2">
    <name type="scientific">Pyrenophora teres f. teres (strain 0-1)</name>
    <name type="common">Barley net blotch fungus</name>
    <name type="synonym">Drechslera teres f. teres</name>
    <dbReference type="NCBI Taxonomy" id="861557"/>
    <lineage>
        <taxon>Eukaryota</taxon>
        <taxon>Fungi</taxon>
        <taxon>Dikarya</taxon>
        <taxon>Ascomycota</taxon>
        <taxon>Pezizomycotina</taxon>
        <taxon>Dothideomycetes</taxon>
        <taxon>Pleosporomycetidae</taxon>
        <taxon>Pleosporales</taxon>
        <taxon>Pleosporineae</taxon>
        <taxon>Pleosporaceae</taxon>
        <taxon>Pyrenophora</taxon>
    </lineage>
</organism>
<accession>E3RT05</accession>
<dbReference type="AlphaFoldDB" id="E3RT05"/>
<proteinExistence type="predicted"/>
<protein>
    <submittedName>
        <fullName evidence="1">Uncharacterized protein</fullName>
    </submittedName>
</protein>
<evidence type="ECO:0000313" key="1">
    <source>
        <dbReference type="EMBL" id="EFQ91144.1"/>
    </source>
</evidence>
<gene>
    <name evidence="1" type="ORF">PTT_12101</name>
</gene>